<reference evidence="3 4" key="1">
    <citation type="submission" date="2020-04" db="EMBL/GenBank/DDBJ databases">
        <title>Perkinsus olseni comparative genomics.</title>
        <authorList>
            <person name="Bogema D.R."/>
        </authorList>
    </citation>
    <scope>NUCLEOTIDE SEQUENCE [LARGE SCALE GENOMIC DNA]</scope>
    <source>
        <strain evidence="3">00978-12</strain>
    </source>
</reference>
<dbReference type="CDD" id="cd16655">
    <property type="entry name" value="RING-Ubox_WDSUB1-like"/>
    <property type="match status" value="1"/>
</dbReference>
<evidence type="ECO:0000256" key="1">
    <source>
        <dbReference type="SAM" id="MobiDB-lite"/>
    </source>
</evidence>
<dbReference type="EMBL" id="JABANP010000160">
    <property type="protein sequence ID" value="KAF4688164.1"/>
    <property type="molecule type" value="Genomic_DNA"/>
</dbReference>
<dbReference type="InterPro" id="IPR013083">
    <property type="entry name" value="Znf_RING/FYVE/PHD"/>
</dbReference>
<gene>
    <name evidence="3" type="primary">WDSUB1</name>
    <name evidence="3" type="ORF">FOZ60_003112</name>
</gene>
<dbReference type="Pfam" id="PF04564">
    <property type="entry name" value="U-box"/>
    <property type="match status" value="1"/>
</dbReference>
<dbReference type="SMART" id="SM00504">
    <property type="entry name" value="Ubox"/>
    <property type="match status" value="1"/>
</dbReference>
<dbReference type="PANTHER" id="PTHR46573:SF1">
    <property type="entry name" value="WD REPEAT, SAM AND U-BOX DOMAIN-CONTAINING PROTEIN 1"/>
    <property type="match status" value="1"/>
</dbReference>
<protein>
    <submittedName>
        <fullName evidence="3">WD repeat, SAM and U-box domain-containing protein 1</fullName>
    </submittedName>
</protein>
<accession>A0A7J6NWD0</accession>
<dbReference type="InterPro" id="IPR003613">
    <property type="entry name" value="Ubox_domain"/>
</dbReference>
<comment type="caution">
    <text evidence="3">The sequence shown here is derived from an EMBL/GenBank/DDBJ whole genome shotgun (WGS) entry which is preliminary data.</text>
</comment>
<dbReference type="SUPFAM" id="SSF57850">
    <property type="entry name" value="RING/U-box"/>
    <property type="match status" value="1"/>
</dbReference>
<organism evidence="3 4">
    <name type="scientific">Perkinsus olseni</name>
    <name type="common">Perkinsus atlanticus</name>
    <dbReference type="NCBI Taxonomy" id="32597"/>
    <lineage>
        <taxon>Eukaryota</taxon>
        <taxon>Sar</taxon>
        <taxon>Alveolata</taxon>
        <taxon>Perkinsozoa</taxon>
        <taxon>Perkinsea</taxon>
        <taxon>Perkinsida</taxon>
        <taxon>Perkinsidae</taxon>
        <taxon>Perkinsus</taxon>
    </lineage>
</organism>
<dbReference type="Gene3D" id="3.30.40.10">
    <property type="entry name" value="Zinc/RING finger domain, C3HC4 (zinc finger)"/>
    <property type="match status" value="1"/>
</dbReference>
<feature type="domain" description="U-box" evidence="2">
    <location>
        <begin position="11"/>
        <end position="86"/>
    </location>
</feature>
<dbReference type="OrthoDB" id="449268at2759"/>
<sequence>MDGDDEALLKELEESFECPITQELMTDPVTLVETGFTYERSALRNAFKRRPKIDPLTNAPLRSQCVVPNRALKSAIETFTHVTQHVPWTRKCVTCGSAVDASTDENDGICHSCQELLLDEIPRESGTCVICCTPTQGAELCPSCERAAQEMVEEDSEPKGLPVFSGDGLIGRGPIKAARGPFTNQPWTPRRRWRDAVATPSTAASRNGGILQR</sequence>
<evidence type="ECO:0000259" key="2">
    <source>
        <dbReference type="PROSITE" id="PS51698"/>
    </source>
</evidence>
<dbReference type="GO" id="GO:0004842">
    <property type="term" value="F:ubiquitin-protein transferase activity"/>
    <property type="evidence" value="ECO:0007669"/>
    <property type="project" value="InterPro"/>
</dbReference>
<dbReference type="GO" id="GO:0016567">
    <property type="term" value="P:protein ubiquitination"/>
    <property type="evidence" value="ECO:0007669"/>
    <property type="project" value="InterPro"/>
</dbReference>
<name>A0A7J6NWD0_PEROL</name>
<evidence type="ECO:0000313" key="4">
    <source>
        <dbReference type="Proteomes" id="UP000541610"/>
    </source>
</evidence>
<dbReference type="Proteomes" id="UP000541610">
    <property type="component" value="Unassembled WGS sequence"/>
</dbReference>
<dbReference type="InterPro" id="IPR052085">
    <property type="entry name" value="WD-SAM-U-box"/>
</dbReference>
<feature type="region of interest" description="Disordered" evidence="1">
    <location>
        <begin position="175"/>
        <end position="213"/>
    </location>
</feature>
<dbReference type="PANTHER" id="PTHR46573">
    <property type="entry name" value="WD REPEAT, SAM AND U-BOX DOMAIN-CONTAINING PROTEIN 1"/>
    <property type="match status" value="1"/>
</dbReference>
<evidence type="ECO:0000313" key="3">
    <source>
        <dbReference type="EMBL" id="KAF4688164.1"/>
    </source>
</evidence>
<dbReference type="AlphaFoldDB" id="A0A7J6NWD0"/>
<dbReference type="PROSITE" id="PS51698">
    <property type="entry name" value="U_BOX"/>
    <property type="match status" value="1"/>
</dbReference>
<proteinExistence type="predicted"/>